<evidence type="ECO:0000313" key="2">
    <source>
        <dbReference type="EMBL" id="KAG0143754.1"/>
    </source>
</evidence>
<feature type="region of interest" description="Disordered" evidence="1">
    <location>
        <begin position="88"/>
        <end position="120"/>
    </location>
</feature>
<evidence type="ECO:0000256" key="1">
    <source>
        <dbReference type="SAM" id="MobiDB-lite"/>
    </source>
</evidence>
<reference evidence="2" key="1">
    <citation type="submission" date="2013-11" db="EMBL/GenBank/DDBJ databases">
        <title>Genome sequence of the fusiform rust pathogen reveals effectors for host alternation and coevolution with pine.</title>
        <authorList>
            <consortium name="DOE Joint Genome Institute"/>
            <person name="Smith K."/>
            <person name="Pendleton A."/>
            <person name="Kubisiak T."/>
            <person name="Anderson C."/>
            <person name="Salamov A."/>
            <person name="Aerts A."/>
            <person name="Riley R."/>
            <person name="Clum A."/>
            <person name="Lindquist E."/>
            <person name="Ence D."/>
            <person name="Campbell M."/>
            <person name="Kronenberg Z."/>
            <person name="Feau N."/>
            <person name="Dhillon B."/>
            <person name="Hamelin R."/>
            <person name="Burleigh J."/>
            <person name="Smith J."/>
            <person name="Yandell M."/>
            <person name="Nelson C."/>
            <person name="Grigoriev I."/>
            <person name="Davis J."/>
        </authorList>
    </citation>
    <scope>NUCLEOTIDE SEQUENCE</scope>
    <source>
        <strain evidence="2">G11</strain>
    </source>
</reference>
<gene>
    <name evidence="2" type="ORF">CROQUDRAFT_660843</name>
</gene>
<name>A0A9P6T9N0_9BASI</name>
<dbReference type="AlphaFoldDB" id="A0A9P6T9N0"/>
<proteinExistence type="predicted"/>
<protein>
    <submittedName>
        <fullName evidence="2">Uncharacterized protein</fullName>
    </submittedName>
</protein>
<evidence type="ECO:0000313" key="3">
    <source>
        <dbReference type="Proteomes" id="UP000886653"/>
    </source>
</evidence>
<dbReference type="EMBL" id="MU167311">
    <property type="protein sequence ID" value="KAG0143754.1"/>
    <property type="molecule type" value="Genomic_DNA"/>
</dbReference>
<organism evidence="2 3">
    <name type="scientific">Cronartium quercuum f. sp. fusiforme G11</name>
    <dbReference type="NCBI Taxonomy" id="708437"/>
    <lineage>
        <taxon>Eukaryota</taxon>
        <taxon>Fungi</taxon>
        <taxon>Dikarya</taxon>
        <taxon>Basidiomycota</taxon>
        <taxon>Pucciniomycotina</taxon>
        <taxon>Pucciniomycetes</taxon>
        <taxon>Pucciniales</taxon>
        <taxon>Coleosporiaceae</taxon>
        <taxon>Cronartium</taxon>
    </lineage>
</organism>
<dbReference type="Proteomes" id="UP000886653">
    <property type="component" value="Unassembled WGS sequence"/>
</dbReference>
<keyword evidence="3" id="KW-1185">Reference proteome</keyword>
<sequence>MNYSVRKASPQTSKHVASGGLLTLYHYHLQLRSDCGYASNSFSSFTLTTFTKTSTTFLAPRNPHAAQPLSFDPRKPIRITREPIGRVQREKKRGLPTEDDATGDKMMTKASPVDHHRPDKMTMPRLWKKLVANMRKDGDVVIPSKLVDIMSALVYSIEDTSNCVSAIEDRLRASNEALERLDMIESQLRNITMNGPLHTTQPELTHGLPPRPRSWAAAATQGQTSAVIRTHTAP</sequence>
<comment type="caution">
    <text evidence="2">The sequence shown here is derived from an EMBL/GenBank/DDBJ whole genome shotgun (WGS) entry which is preliminary data.</text>
</comment>
<accession>A0A9P6T9N0</accession>